<comment type="caution">
    <text evidence="1">The sequence shown here is derived from an EMBL/GenBank/DDBJ whole genome shotgun (WGS) entry which is preliminary data.</text>
</comment>
<evidence type="ECO:0000313" key="2">
    <source>
        <dbReference type="Proteomes" id="UP000824120"/>
    </source>
</evidence>
<organism evidence="1 2">
    <name type="scientific">Solanum commersonii</name>
    <name type="common">Commerson's wild potato</name>
    <name type="synonym">Commerson's nightshade</name>
    <dbReference type="NCBI Taxonomy" id="4109"/>
    <lineage>
        <taxon>Eukaryota</taxon>
        <taxon>Viridiplantae</taxon>
        <taxon>Streptophyta</taxon>
        <taxon>Embryophyta</taxon>
        <taxon>Tracheophyta</taxon>
        <taxon>Spermatophyta</taxon>
        <taxon>Magnoliopsida</taxon>
        <taxon>eudicotyledons</taxon>
        <taxon>Gunneridae</taxon>
        <taxon>Pentapetalae</taxon>
        <taxon>asterids</taxon>
        <taxon>lamiids</taxon>
        <taxon>Solanales</taxon>
        <taxon>Solanaceae</taxon>
        <taxon>Solanoideae</taxon>
        <taxon>Solaneae</taxon>
        <taxon>Solanum</taxon>
    </lineage>
</organism>
<dbReference type="EMBL" id="JACXVP010000006">
    <property type="protein sequence ID" value="KAG5599183.1"/>
    <property type="molecule type" value="Genomic_DNA"/>
</dbReference>
<gene>
    <name evidence="1" type="ORF">H5410_030553</name>
</gene>
<protein>
    <submittedName>
        <fullName evidence="1">Uncharacterized protein</fullName>
    </submittedName>
</protein>
<name>A0A9J5YH81_SOLCO</name>
<proteinExistence type="predicted"/>
<dbReference type="Proteomes" id="UP000824120">
    <property type="component" value="Chromosome 6"/>
</dbReference>
<keyword evidence="2" id="KW-1185">Reference proteome</keyword>
<accession>A0A9J5YH81</accession>
<reference evidence="1 2" key="1">
    <citation type="submission" date="2020-09" db="EMBL/GenBank/DDBJ databases">
        <title>De no assembly of potato wild relative species, Solanum commersonii.</title>
        <authorList>
            <person name="Cho K."/>
        </authorList>
    </citation>
    <scope>NUCLEOTIDE SEQUENCE [LARGE SCALE GENOMIC DNA]</scope>
    <source>
        <strain evidence="1">LZ3.2</strain>
        <tissue evidence="1">Leaf</tissue>
    </source>
</reference>
<evidence type="ECO:0000313" key="1">
    <source>
        <dbReference type="EMBL" id="KAG5599183.1"/>
    </source>
</evidence>
<sequence length="146" mass="17057">MAGLSNRNRHFTRSTKRSLEKKELSLIYGRKKDIQGHLEPLDNRIMADDILSTPLFGITARPSSLEEGASHIMEDNLDPKFISEFFENDLHWIEDFDHNVLGVYWPEDDDEEDVDNYSYDKAKRDEEEYQLLISPKPQDWPALSTL</sequence>
<dbReference type="AlphaFoldDB" id="A0A9J5YH81"/>